<dbReference type="AlphaFoldDB" id="A0AAV1P6X7"/>
<organism evidence="2 3">
    <name type="scientific">Scomber scombrus</name>
    <name type="common">Atlantic mackerel</name>
    <name type="synonym">Scomber vernalis</name>
    <dbReference type="NCBI Taxonomy" id="13677"/>
    <lineage>
        <taxon>Eukaryota</taxon>
        <taxon>Metazoa</taxon>
        <taxon>Chordata</taxon>
        <taxon>Craniata</taxon>
        <taxon>Vertebrata</taxon>
        <taxon>Euteleostomi</taxon>
        <taxon>Actinopterygii</taxon>
        <taxon>Neopterygii</taxon>
        <taxon>Teleostei</taxon>
        <taxon>Neoteleostei</taxon>
        <taxon>Acanthomorphata</taxon>
        <taxon>Pelagiaria</taxon>
        <taxon>Scombriformes</taxon>
        <taxon>Scombridae</taxon>
        <taxon>Scomber</taxon>
    </lineage>
</organism>
<dbReference type="GO" id="GO:0005856">
    <property type="term" value="C:cytoskeleton"/>
    <property type="evidence" value="ECO:0007669"/>
    <property type="project" value="TreeGrafter"/>
</dbReference>
<protein>
    <submittedName>
        <fullName evidence="2">Outer dense fiber protein 3-like protein 2a</fullName>
    </submittedName>
</protein>
<evidence type="ECO:0000256" key="1">
    <source>
        <dbReference type="SAM" id="MobiDB-lite"/>
    </source>
</evidence>
<dbReference type="InterPro" id="IPR051291">
    <property type="entry name" value="CIMAP"/>
</dbReference>
<feature type="region of interest" description="Disordered" evidence="1">
    <location>
        <begin position="168"/>
        <end position="225"/>
    </location>
</feature>
<dbReference type="InterPro" id="IPR010736">
    <property type="entry name" value="SHIPPO-rpt"/>
</dbReference>
<evidence type="ECO:0000313" key="3">
    <source>
        <dbReference type="Proteomes" id="UP001314229"/>
    </source>
</evidence>
<proteinExistence type="predicted"/>
<feature type="region of interest" description="Disordered" evidence="1">
    <location>
        <begin position="109"/>
        <end position="129"/>
    </location>
</feature>
<accession>A0AAV1P6X7</accession>
<dbReference type="PANTHER" id="PTHR21580:SF57">
    <property type="entry name" value="OUTER DENSE FIBER OF SPERM TAILS 3-LIKE 2-RELATED"/>
    <property type="match status" value="1"/>
</dbReference>
<dbReference type="Proteomes" id="UP001314229">
    <property type="component" value="Unassembled WGS sequence"/>
</dbReference>
<reference evidence="2 3" key="1">
    <citation type="submission" date="2024-01" db="EMBL/GenBank/DDBJ databases">
        <authorList>
            <person name="Alioto T."/>
            <person name="Alioto T."/>
            <person name="Gomez Garrido J."/>
        </authorList>
    </citation>
    <scope>NUCLEOTIDE SEQUENCE [LARGE SCALE GENOMIC DNA]</scope>
</reference>
<dbReference type="Pfam" id="PF07004">
    <property type="entry name" value="SHIPPO-rpt"/>
    <property type="match status" value="5"/>
</dbReference>
<dbReference type="EMBL" id="CAWUFR010000098">
    <property type="protein sequence ID" value="CAK6966985.1"/>
    <property type="molecule type" value="Genomic_DNA"/>
</dbReference>
<evidence type="ECO:0000313" key="2">
    <source>
        <dbReference type="EMBL" id="CAK6966985.1"/>
    </source>
</evidence>
<gene>
    <name evidence="2" type="ORF">FSCOSCO3_A005984</name>
</gene>
<comment type="caution">
    <text evidence="2">The sequence shown here is derived from an EMBL/GenBank/DDBJ whole genome shotgun (WGS) entry which is preliminary data.</text>
</comment>
<dbReference type="PANTHER" id="PTHR21580">
    <property type="entry name" value="SHIPPO-1-RELATED"/>
    <property type="match status" value="1"/>
</dbReference>
<feature type="compositionally biased region" description="Polar residues" evidence="1">
    <location>
        <begin position="194"/>
        <end position="222"/>
    </location>
</feature>
<name>A0AAV1P6X7_SCOSC</name>
<keyword evidence="3" id="KW-1185">Reference proteome</keyword>
<sequence length="264" mass="28908">MSGPGPGRYALPPTVGYINHDFTKPSSPAYSFHSRMSSAMVSVDSSPGPRYHTGANVTRFGRMDTPSYSILGRGRRTTDKGNTEETIKEKENCPNQFIFMSIGESFQTPGPGAYSPEKAPLLNSQRRPPSYTISARTRYRSVDAVPAPNSYILPNVLGCQVPHKSSSPSYSFSARRKVGAPSEDLSKSPGPGKYNSTNPDIYRQRQPSFSMQNRTKRPSYSSAIPGPGAYSPEKFHIHLSKAPSFTLGVRHSEFVTPLVVDVID</sequence>